<dbReference type="EMBL" id="JAVIIS010000055">
    <property type="protein sequence ID" value="MDX8443156.1"/>
    <property type="molecule type" value="Genomic_DNA"/>
</dbReference>
<sequence>MAEKTAEGPMDAKRFAALADAYGSALHRWPPAEQAAALLFAETEEGRAVLRRAGRLDALLDRHSVEAPSSALYGTIVARAAADVRQGRRRRFWWLGFGLAGVGLAGAVAGLALVTVVNPDTQPDHYVMDANATSFGDDAGPDADQTEEDL</sequence>
<accession>A0ABU4X4A4</accession>
<feature type="transmembrane region" description="Helical" evidence="2">
    <location>
        <begin position="92"/>
        <end position="117"/>
    </location>
</feature>
<keyword evidence="2" id="KW-1133">Transmembrane helix</keyword>
<keyword evidence="2" id="KW-0812">Transmembrane</keyword>
<evidence type="ECO:0000313" key="4">
    <source>
        <dbReference type="Proteomes" id="UP001272097"/>
    </source>
</evidence>
<dbReference type="RefSeq" id="WP_320217151.1">
    <property type="nucleotide sequence ID" value="NZ_JAVIIS010000055.1"/>
</dbReference>
<comment type="caution">
    <text evidence="3">The sequence shown here is derived from an EMBL/GenBank/DDBJ whole genome shotgun (WGS) entry which is preliminary data.</text>
</comment>
<evidence type="ECO:0000313" key="3">
    <source>
        <dbReference type="EMBL" id="MDX8443156.1"/>
    </source>
</evidence>
<organism evidence="3 4">
    <name type="scientific">Mesorhizobium australafricanum</name>
    <dbReference type="NCBI Taxonomy" id="3072311"/>
    <lineage>
        <taxon>Bacteria</taxon>
        <taxon>Pseudomonadati</taxon>
        <taxon>Pseudomonadota</taxon>
        <taxon>Alphaproteobacteria</taxon>
        <taxon>Hyphomicrobiales</taxon>
        <taxon>Phyllobacteriaceae</taxon>
        <taxon>Mesorhizobium</taxon>
    </lineage>
</organism>
<keyword evidence="4" id="KW-1185">Reference proteome</keyword>
<evidence type="ECO:0000256" key="2">
    <source>
        <dbReference type="SAM" id="Phobius"/>
    </source>
</evidence>
<gene>
    <name evidence="3" type="ORF">RFM51_26660</name>
</gene>
<protein>
    <submittedName>
        <fullName evidence="3">Uncharacterized protein</fullName>
    </submittedName>
</protein>
<name>A0ABU4X4A4_9HYPH</name>
<dbReference type="Proteomes" id="UP001272097">
    <property type="component" value="Unassembled WGS sequence"/>
</dbReference>
<keyword evidence="2" id="KW-0472">Membrane</keyword>
<evidence type="ECO:0000256" key="1">
    <source>
        <dbReference type="SAM" id="MobiDB-lite"/>
    </source>
</evidence>
<feature type="compositionally biased region" description="Acidic residues" evidence="1">
    <location>
        <begin position="139"/>
        <end position="150"/>
    </location>
</feature>
<feature type="region of interest" description="Disordered" evidence="1">
    <location>
        <begin position="129"/>
        <end position="150"/>
    </location>
</feature>
<proteinExistence type="predicted"/>
<reference evidence="3 4" key="1">
    <citation type="submission" date="2023-08" db="EMBL/GenBank/DDBJ databases">
        <title>Implementing the SeqCode for naming new Mesorhizobium species isolated from Vachellia karroo root nodules.</title>
        <authorList>
            <person name="Van Lill M."/>
        </authorList>
    </citation>
    <scope>NUCLEOTIDE SEQUENCE [LARGE SCALE GENOMIC DNA]</scope>
    <source>
        <strain evidence="3 4">VK3E</strain>
    </source>
</reference>